<organism evidence="2 3">
    <name type="scientific">Nocardioides marmoribigeumensis</name>
    <dbReference type="NCBI Taxonomy" id="433649"/>
    <lineage>
        <taxon>Bacteria</taxon>
        <taxon>Bacillati</taxon>
        <taxon>Actinomycetota</taxon>
        <taxon>Actinomycetes</taxon>
        <taxon>Propionibacteriales</taxon>
        <taxon>Nocardioidaceae</taxon>
        <taxon>Nocardioides</taxon>
    </lineage>
</organism>
<protein>
    <submittedName>
        <fullName evidence="2">Uncharacterized protein</fullName>
    </submittedName>
</protein>
<dbReference type="RefSeq" id="WP_310302924.1">
    <property type="nucleotide sequence ID" value="NZ_BAAAPS010000013.1"/>
</dbReference>
<keyword evidence="3" id="KW-1185">Reference proteome</keyword>
<proteinExistence type="predicted"/>
<sequence length="103" mass="11236">MAGGMNRYGGQSLPMSERVRLGQEARPAWDREDPPYPGRHCWVLDPADGTAVPRAGLLLEWRRNAGVWEGQVAYLSRHPGRGWAVTVEWLPGSALEVASPGSG</sequence>
<dbReference type="EMBL" id="JAVDYG010000001">
    <property type="protein sequence ID" value="MDR7363040.1"/>
    <property type="molecule type" value="Genomic_DNA"/>
</dbReference>
<feature type="compositionally biased region" description="Basic and acidic residues" evidence="1">
    <location>
        <begin position="17"/>
        <end position="32"/>
    </location>
</feature>
<reference evidence="2 3" key="1">
    <citation type="submission" date="2023-07" db="EMBL/GenBank/DDBJ databases">
        <title>Sequencing the genomes of 1000 actinobacteria strains.</title>
        <authorList>
            <person name="Klenk H.-P."/>
        </authorList>
    </citation>
    <scope>NUCLEOTIDE SEQUENCE [LARGE SCALE GENOMIC DNA]</scope>
    <source>
        <strain evidence="2 3">DSM 19426</strain>
    </source>
</reference>
<name>A0ABU2BXB6_9ACTN</name>
<evidence type="ECO:0000313" key="2">
    <source>
        <dbReference type="EMBL" id="MDR7363040.1"/>
    </source>
</evidence>
<comment type="caution">
    <text evidence="2">The sequence shown here is derived from an EMBL/GenBank/DDBJ whole genome shotgun (WGS) entry which is preliminary data.</text>
</comment>
<evidence type="ECO:0000313" key="3">
    <source>
        <dbReference type="Proteomes" id="UP001183648"/>
    </source>
</evidence>
<gene>
    <name evidence="2" type="ORF">J2S63_002593</name>
</gene>
<accession>A0ABU2BXB6</accession>
<feature type="region of interest" description="Disordered" evidence="1">
    <location>
        <begin position="1"/>
        <end position="32"/>
    </location>
</feature>
<dbReference type="Proteomes" id="UP001183648">
    <property type="component" value="Unassembled WGS sequence"/>
</dbReference>
<evidence type="ECO:0000256" key="1">
    <source>
        <dbReference type="SAM" id="MobiDB-lite"/>
    </source>
</evidence>